<dbReference type="CDD" id="cd06257">
    <property type="entry name" value="DnaJ"/>
    <property type="match status" value="1"/>
</dbReference>
<reference evidence="3" key="1">
    <citation type="submission" date="2016-10" db="EMBL/GenBank/DDBJ databases">
        <title>CRISPR-Cas defence system in Roseofilum reptotaenium: evidence of a bacteriophage-cyanobacterium arms race in the coral black band disease.</title>
        <authorList>
            <person name="Buerger P."/>
            <person name="Wood-Charlson E.M."/>
            <person name="Weynberg K.D."/>
            <person name="Willis B."/>
            <person name="Van Oppen M.J."/>
        </authorList>
    </citation>
    <scope>NUCLEOTIDE SEQUENCE [LARGE SCALE GENOMIC DNA]</scope>
    <source>
        <strain evidence="3">AO1-A</strain>
    </source>
</reference>
<dbReference type="SMART" id="SM00271">
    <property type="entry name" value="DnaJ"/>
    <property type="match status" value="1"/>
</dbReference>
<feature type="domain" description="J" evidence="2">
    <location>
        <begin position="7"/>
        <end position="71"/>
    </location>
</feature>
<comment type="caution">
    <text evidence="3">The sequence shown here is derived from an EMBL/GenBank/DDBJ whole genome shotgun (WGS) entry which is preliminary data.</text>
</comment>
<dbReference type="PRINTS" id="PR00625">
    <property type="entry name" value="JDOMAIN"/>
</dbReference>
<feature type="region of interest" description="Disordered" evidence="1">
    <location>
        <begin position="71"/>
        <end position="97"/>
    </location>
</feature>
<name>A0A1L9QQU8_9CYAN</name>
<evidence type="ECO:0000313" key="3">
    <source>
        <dbReference type="EMBL" id="OJJ25060.1"/>
    </source>
</evidence>
<dbReference type="PANTHER" id="PTHR44825:SF1">
    <property type="entry name" value="DNAJ HOMOLOG SUBFAMILY C MEMBER 4"/>
    <property type="match status" value="1"/>
</dbReference>
<dbReference type="PANTHER" id="PTHR44825">
    <property type="match status" value="1"/>
</dbReference>
<organism evidence="3 4">
    <name type="scientific">Roseofilum reptotaenium AO1-A</name>
    <dbReference type="NCBI Taxonomy" id="1925591"/>
    <lineage>
        <taxon>Bacteria</taxon>
        <taxon>Bacillati</taxon>
        <taxon>Cyanobacteriota</taxon>
        <taxon>Cyanophyceae</taxon>
        <taxon>Desertifilales</taxon>
        <taxon>Desertifilaceae</taxon>
        <taxon>Roseofilum</taxon>
    </lineage>
</organism>
<dbReference type="Pfam" id="PF00226">
    <property type="entry name" value="DnaJ"/>
    <property type="match status" value="1"/>
</dbReference>
<dbReference type="Proteomes" id="UP000183940">
    <property type="component" value="Unassembled WGS sequence"/>
</dbReference>
<dbReference type="EMBL" id="MLAW01000022">
    <property type="protein sequence ID" value="OJJ25060.1"/>
    <property type="molecule type" value="Genomic_DNA"/>
</dbReference>
<dbReference type="Gene3D" id="1.10.287.110">
    <property type="entry name" value="DnaJ domain"/>
    <property type="match status" value="1"/>
</dbReference>
<dbReference type="InterPro" id="IPR001623">
    <property type="entry name" value="DnaJ_domain"/>
</dbReference>
<gene>
    <name evidence="3" type="ORF">BI308_13550</name>
</gene>
<evidence type="ECO:0000256" key="1">
    <source>
        <dbReference type="SAM" id="MobiDB-lite"/>
    </source>
</evidence>
<dbReference type="InterPro" id="IPR052763">
    <property type="entry name" value="DnaJ_C4"/>
</dbReference>
<evidence type="ECO:0000313" key="4">
    <source>
        <dbReference type="Proteomes" id="UP000183940"/>
    </source>
</evidence>
<dbReference type="AlphaFoldDB" id="A0A1L9QQU8"/>
<proteinExistence type="predicted"/>
<evidence type="ECO:0000259" key="2">
    <source>
        <dbReference type="PROSITE" id="PS50076"/>
    </source>
</evidence>
<dbReference type="PROSITE" id="PS50076">
    <property type="entry name" value="DNAJ_2"/>
    <property type="match status" value="1"/>
</dbReference>
<feature type="compositionally biased region" description="Basic and acidic residues" evidence="1">
    <location>
        <begin position="71"/>
        <end position="82"/>
    </location>
</feature>
<dbReference type="SUPFAM" id="SSF46565">
    <property type="entry name" value="Chaperone J-domain"/>
    <property type="match status" value="1"/>
</dbReference>
<keyword evidence="4" id="KW-1185">Reference proteome</keyword>
<protein>
    <recommendedName>
        <fullName evidence="2">J domain-containing protein</fullName>
    </recommendedName>
</protein>
<dbReference type="STRING" id="1925591.BI308_13550"/>
<sequence length="231" mass="26970">MGKRGVNYYKTLEIEPTATSEEIRQAYRRLVKLYHPDLNQAVGDKNRIVEINLAYETLSDSHSRRVYDRQHFPYGQRGDRPKSPQSPTRSAKNPLDPDRHWQQWLSRVYHPVNLSLIEILDSIEAEIDDLSADPFDDQLLENFQLYLENCRSLLEEAQQHFRSLPNPGPIASIAAHLYHCLNQVSDGLEEFSWFPYNYDEHYLHTGLELFRIARGLRQEAQDALQEVYADA</sequence>
<accession>A0A1L9QQU8</accession>
<dbReference type="InterPro" id="IPR036869">
    <property type="entry name" value="J_dom_sf"/>
</dbReference>